<evidence type="ECO:0000313" key="3">
    <source>
        <dbReference type="EMBL" id="MFC4358046.1"/>
    </source>
</evidence>
<feature type="compositionally biased region" description="Basic and acidic residues" evidence="1">
    <location>
        <begin position="1"/>
        <end position="15"/>
    </location>
</feature>
<keyword evidence="2" id="KW-0472">Membrane</keyword>
<accession>A0ABD5PB03</accession>
<organism evidence="3 4">
    <name type="scientific">Halobium salinum</name>
    <dbReference type="NCBI Taxonomy" id="1364940"/>
    <lineage>
        <taxon>Archaea</taxon>
        <taxon>Methanobacteriati</taxon>
        <taxon>Methanobacteriota</taxon>
        <taxon>Stenosarchaea group</taxon>
        <taxon>Halobacteria</taxon>
        <taxon>Halobacteriales</taxon>
        <taxon>Haloferacaceae</taxon>
        <taxon>Halobium</taxon>
    </lineage>
</organism>
<dbReference type="Proteomes" id="UP001595921">
    <property type="component" value="Unassembled WGS sequence"/>
</dbReference>
<proteinExistence type="predicted"/>
<sequence length="70" mass="7536">MGGHVDPGDDSRSDADDGSDAEPVEDAEPVDHDPWYRWGRRVLYGEMLLAVVVTVFSLYTALTGSAGVLV</sequence>
<feature type="transmembrane region" description="Helical" evidence="2">
    <location>
        <begin position="47"/>
        <end position="69"/>
    </location>
</feature>
<protein>
    <submittedName>
        <fullName evidence="3">Uncharacterized protein</fullName>
    </submittedName>
</protein>
<feature type="compositionally biased region" description="Acidic residues" evidence="1">
    <location>
        <begin position="16"/>
        <end position="28"/>
    </location>
</feature>
<dbReference type="AlphaFoldDB" id="A0ABD5PB03"/>
<evidence type="ECO:0000256" key="2">
    <source>
        <dbReference type="SAM" id="Phobius"/>
    </source>
</evidence>
<reference evidence="3 4" key="1">
    <citation type="journal article" date="2019" name="Int. J. Syst. Evol. Microbiol.">
        <title>The Global Catalogue of Microorganisms (GCM) 10K type strain sequencing project: providing services to taxonomists for standard genome sequencing and annotation.</title>
        <authorList>
            <consortium name="The Broad Institute Genomics Platform"/>
            <consortium name="The Broad Institute Genome Sequencing Center for Infectious Disease"/>
            <person name="Wu L."/>
            <person name="Ma J."/>
        </authorList>
    </citation>
    <scope>NUCLEOTIDE SEQUENCE [LARGE SCALE GENOMIC DNA]</scope>
    <source>
        <strain evidence="3 4">CGMCC 1.12553</strain>
    </source>
</reference>
<comment type="caution">
    <text evidence="3">The sequence shown here is derived from an EMBL/GenBank/DDBJ whole genome shotgun (WGS) entry which is preliminary data.</text>
</comment>
<evidence type="ECO:0000313" key="4">
    <source>
        <dbReference type="Proteomes" id="UP001595921"/>
    </source>
</evidence>
<dbReference type="RefSeq" id="WP_267624374.1">
    <property type="nucleotide sequence ID" value="NZ_JAODIW010000008.1"/>
</dbReference>
<gene>
    <name evidence="3" type="ORF">ACFO0N_08815</name>
</gene>
<name>A0ABD5PB03_9EURY</name>
<keyword evidence="2" id="KW-0812">Transmembrane</keyword>
<keyword evidence="2" id="KW-1133">Transmembrane helix</keyword>
<dbReference type="EMBL" id="JBHSDS010000006">
    <property type="protein sequence ID" value="MFC4358046.1"/>
    <property type="molecule type" value="Genomic_DNA"/>
</dbReference>
<feature type="region of interest" description="Disordered" evidence="1">
    <location>
        <begin position="1"/>
        <end position="32"/>
    </location>
</feature>
<keyword evidence="4" id="KW-1185">Reference proteome</keyword>
<evidence type="ECO:0000256" key="1">
    <source>
        <dbReference type="SAM" id="MobiDB-lite"/>
    </source>
</evidence>